<dbReference type="EMBL" id="AP021875">
    <property type="protein sequence ID" value="BBO79263.1"/>
    <property type="molecule type" value="Genomic_DNA"/>
</dbReference>
<sequence length="157" mass="17105">MNPDVLSNMAHMTYGIYVLTTRSEETINGMIASWVSQVSFDPPLIMAALHPNRYSHGLIEKSGHFALHSLHRAQKDLLGRFKGPDPAAKFDGLSWRDGITGSPILADCIGAMECRVVRTLAPGNHTLFIGEVVNAVFNGEKTPLCTLDYSGCYLGKA</sequence>
<keyword evidence="2" id="KW-0560">Oxidoreductase</keyword>
<dbReference type="Gene3D" id="2.30.110.10">
    <property type="entry name" value="Electron Transport, Fmn-binding Protein, Chain A"/>
    <property type="match status" value="1"/>
</dbReference>
<dbReference type="SMART" id="SM00903">
    <property type="entry name" value="Flavin_Reduct"/>
    <property type="match status" value="1"/>
</dbReference>
<dbReference type="GO" id="GO:0010181">
    <property type="term" value="F:FMN binding"/>
    <property type="evidence" value="ECO:0007669"/>
    <property type="project" value="InterPro"/>
</dbReference>
<dbReference type="Proteomes" id="UP000427769">
    <property type="component" value="Chromosome"/>
</dbReference>
<dbReference type="GO" id="GO:0042602">
    <property type="term" value="F:riboflavin reductase (NADPH) activity"/>
    <property type="evidence" value="ECO:0007669"/>
    <property type="project" value="TreeGrafter"/>
</dbReference>
<name>A0A5K7ZHX8_9BACT</name>
<dbReference type="SUPFAM" id="SSF50475">
    <property type="entry name" value="FMN-binding split barrel"/>
    <property type="match status" value="1"/>
</dbReference>
<evidence type="ECO:0000259" key="3">
    <source>
        <dbReference type="SMART" id="SM00903"/>
    </source>
</evidence>
<protein>
    <submittedName>
        <fullName evidence="4">Flavin reductase</fullName>
    </submittedName>
</protein>
<dbReference type="AlphaFoldDB" id="A0A5K7ZHX8"/>
<evidence type="ECO:0000313" key="5">
    <source>
        <dbReference type="Proteomes" id="UP000427769"/>
    </source>
</evidence>
<dbReference type="InterPro" id="IPR012349">
    <property type="entry name" value="Split_barrel_FMN-bd"/>
</dbReference>
<keyword evidence="5" id="KW-1185">Reference proteome</keyword>
<feature type="domain" description="Flavin reductase like" evidence="3">
    <location>
        <begin position="9"/>
        <end position="153"/>
    </location>
</feature>
<dbReference type="InterPro" id="IPR050268">
    <property type="entry name" value="NADH-dep_flavin_reductase"/>
</dbReference>
<dbReference type="InterPro" id="IPR002563">
    <property type="entry name" value="Flavin_Rdtase-like_dom"/>
</dbReference>
<evidence type="ECO:0000256" key="1">
    <source>
        <dbReference type="ARBA" id="ARBA00008898"/>
    </source>
</evidence>
<evidence type="ECO:0000256" key="2">
    <source>
        <dbReference type="ARBA" id="ARBA00023002"/>
    </source>
</evidence>
<dbReference type="KEGG" id="dwd:DSCW_66800"/>
<organism evidence="4 5">
    <name type="scientific">Desulfosarcina widdelii</name>
    <dbReference type="NCBI Taxonomy" id="947919"/>
    <lineage>
        <taxon>Bacteria</taxon>
        <taxon>Pseudomonadati</taxon>
        <taxon>Thermodesulfobacteriota</taxon>
        <taxon>Desulfobacteria</taxon>
        <taxon>Desulfobacterales</taxon>
        <taxon>Desulfosarcinaceae</taxon>
        <taxon>Desulfosarcina</taxon>
    </lineage>
</organism>
<dbReference type="PANTHER" id="PTHR30466">
    <property type="entry name" value="FLAVIN REDUCTASE"/>
    <property type="match status" value="1"/>
</dbReference>
<comment type="similarity">
    <text evidence="1">Belongs to the non-flavoprotein flavin reductase family.</text>
</comment>
<proteinExistence type="inferred from homology"/>
<gene>
    <name evidence="4" type="ORF">DSCW_66800</name>
</gene>
<dbReference type="Pfam" id="PF01613">
    <property type="entry name" value="Flavin_Reduct"/>
    <property type="match status" value="1"/>
</dbReference>
<dbReference type="OrthoDB" id="9794638at2"/>
<dbReference type="PANTHER" id="PTHR30466:SF11">
    <property type="entry name" value="FLAVIN-DEPENDENT MONOOXYGENASE, REDUCTASE SUBUNIT HSAB"/>
    <property type="match status" value="1"/>
</dbReference>
<accession>A0A5K7ZHX8</accession>
<reference evidence="4 5" key="1">
    <citation type="submission" date="2019-11" db="EMBL/GenBank/DDBJ databases">
        <title>Comparative genomics of hydrocarbon-degrading Desulfosarcina strains.</title>
        <authorList>
            <person name="Watanabe M."/>
            <person name="Kojima H."/>
            <person name="Fukui M."/>
        </authorList>
    </citation>
    <scope>NUCLEOTIDE SEQUENCE [LARGE SCALE GENOMIC DNA]</scope>
    <source>
        <strain evidence="4 5">PP31</strain>
    </source>
</reference>
<evidence type="ECO:0000313" key="4">
    <source>
        <dbReference type="EMBL" id="BBO79263.1"/>
    </source>
</evidence>